<evidence type="ECO:0000259" key="1">
    <source>
        <dbReference type="PROSITE" id="PS50188"/>
    </source>
</evidence>
<dbReference type="CDD" id="cd11709">
    <property type="entry name" value="SPRY"/>
    <property type="match status" value="1"/>
</dbReference>
<evidence type="ECO:0000313" key="3">
    <source>
        <dbReference type="Proteomes" id="UP001146793"/>
    </source>
</evidence>
<feature type="domain" description="B30.2/SPRY" evidence="1">
    <location>
        <begin position="391"/>
        <end position="589"/>
    </location>
</feature>
<dbReference type="PROSITE" id="PS50188">
    <property type="entry name" value="B302_SPRY"/>
    <property type="match status" value="1"/>
</dbReference>
<dbReference type="InterPro" id="IPR003877">
    <property type="entry name" value="SPRY_dom"/>
</dbReference>
<accession>A0AAV7YDT5</accession>
<dbReference type="SUPFAM" id="SSF49899">
    <property type="entry name" value="Concanavalin A-like lectins/glucanases"/>
    <property type="match status" value="1"/>
</dbReference>
<sequence>MSQVETHFNCQNCYKPSDIYCITCKDKHNVSGHWCSSCSKTFHSQKSFSDHQPKKSRSVNRNICHLHNLPFSFYCRIHHSLKCKKCFAQSCFNHTKYLKSLETVVEEDFNEDSVRNLDENDLQEKIQEKKQTILELIKARTQISKSSNGIFEKLDEKRIMLHLLVDEMFDQNEQYVKKVNSDKQQILDKQIFEEKAMLKGFESYYDLFESLNEIRKTGELPVLISKTIEIQRIYRWMTKTFEGPRVSLNFNKEIDLEEQIKSLKKIAFKGQFKTSNTKMSISDERIELGKVITLGVQLFNESNERVVLNTLPHIAVHIIDPDLQHFTISNFDLNENQFENENEKENEKESKTNQCPYVSRFRPKKNGVYAIVSMRIEGETVNIFNQKITVVTNQKKVLTTKKAITTEMIKLLLLKNKNEIKEIISHDSLLIERSEFYLRLSNDNKTLSQNNSIRYSTAIGETIYIENRHLIEVRIDKIDFVQKGIPIAIGLVDPKNHKRPAHRNEKGFMFYVYNTIGGTYTYIRNSHVWHKYGKVFRAGDVVGIHLNMGQNNVEFSINGEKLGIAFKNLPLQLRLAIDLHGSENIVTLL</sequence>
<gene>
    <name evidence="2" type="ORF">M0812_26288</name>
</gene>
<dbReference type="InterPro" id="IPR001870">
    <property type="entry name" value="B30.2/SPRY"/>
</dbReference>
<dbReference type="InterPro" id="IPR013320">
    <property type="entry name" value="ConA-like_dom_sf"/>
</dbReference>
<dbReference type="EMBL" id="JANTQA010000063">
    <property type="protein sequence ID" value="KAJ3426720.1"/>
    <property type="molecule type" value="Genomic_DNA"/>
</dbReference>
<reference evidence="2" key="1">
    <citation type="submission" date="2022-08" db="EMBL/GenBank/DDBJ databases">
        <title>Novel sulphate-reducing endosymbionts in the free-living metamonad Anaeramoeba.</title>
        <authorList>
            <person name="Jerlstrom-Hultqvist J."/>
            <person name="Cepicka I."/>
            <person name="Gallot-Lavallee L."/>
            <person name="Salas-Leiva D."/>
            <person name="Curtis B.A."/>
            <person name="Zahonova K."/>
            <person name="Pipaliya S."/>
            <person name="Dacks J."/>
            <person name="Roger A.J."/>
        </authorList>
    </citation>
    <scope>NUCLEOTIDE SEQUENCE</scope>
    <source>
        <strain evidence="2">Busselton2</strain>
    </source>
</reference>
<dbReference type="Proteomes" id="UP001146793">
    <property type="component" value="Unassembled WGS sequence"/>
</dbReference>
<dbReference type="InterPro" id="IPR043136">
    <property type="entry name" value="B30.2/SPRY_sf"/>
</dbReference>
<organism evidence="2 3">
    <name type="scientific">Anaeramoeba flamelloides</name>
    <dbReference type="NCBI Taxonomy" id="1746091"/>
    <lineage>
        <taxon>Eukaryota</taxon>
        <taxon>Metamonada</taxon>
        <taxon>Anaeramoebidae</taxon>
        <taxon>Anaeramoeba</taxon>
    </lineage>
</organism>
<protein>
    <submittedName>
        <fullName evidence="2">Spry domain-containing socs box protein</fullName>
    </submittedName>
</protein>
<dbReference type="AlphaFoldDB" id="A0AAV7YDT5"/>
<name>A0AAV7YDT5_9EUKA</name>
<dbReference type="Gene3D" id="2.60.120.920">
    <property type="match status" value="1"/>
</dbReference>
<comment type="caution">
    <text evidence="2">The sequence shown here is derived from an EMBL/GenBank/DDBJ whole genome shotgun (WGS) entry which is preliminary data.</text>
</comment>
<evidence type="ECO:0000313" key="2">
    <source>
        <dbReference type="EMBL" id="KAJ3426720.1"/>
    </source>
</evidence>
<proteinExistence type="predicted"/>
<dbReference type="Pfam" id="PF00622">
    <property type="entry name" value="SPRY"/>
    <property type="match status" value="1"/>
</dbReference>